<keyword evidence="2" id="KW-1185">Reference proteome</keyword>
<evidence type="ECO:0000313" key="1">
    <source>
        <dbReference type="EMBL" id="KAJ8681310.1"/>
    </source>
</evidence>
<comment type="caution">
    <text evidence="1">The sequence shown here is derived from an EMBL/GenBank/DDBJ whole genome shotgun (WGS) entry which is preliminary data.</text>
</comment>
<reference evidence="1" key="1">
    <citation type="submission" date="2023-04" db="EMBL/GenBank/DDBJ databases">
        <title>A chromosome-level genome assembly of the parasitoid wasp Eretmocerus hayati.</title>
        <authorList>
            <person name="Zhong Y."/>
            <person name="Liu S."/>
            <person name="Liu Y."/>
        </authorList>
    </citation>
    <scope>NUCLEOTIDE SEQUENCE</scope>
    <source>
        <strain evidence="1">ZJU_SS_LIU_2023</strain>
    </source>
</reference>
<evidence type="ECO:0000313" key="2">
    <source>
        <dbReference type="Proteomes" id="UP001239111"/>
    </source>
</evidence>
<name>A0ACC2PCG6_9HYME</name>
<dbReference type="Proteomes" id="UP001239111">
    <property type="component" value="Chromosome 2"/>
</dbReference>
<dbReference type="EMBL" id="CM056742">
    <property type="protein sequence ID" value="KAJ8681310.1"/>
    <property type="molecule type" value="Genomic_DNA"/>
</dbReference>
<gene>
    <name evidence="1" type="ORF">QAD02_017097</name>
</gene>
<organism evidence="1 2">
    <name type="scientific">Eretmocerus hayati</name>
    <dbReference type="NCBI Taxonomy" id="131215"/>
    <lineage>
        <taxon>Eukaryota</taxon>
        <taxon>Metazoa</taxon>
        <taxon>Ecdysozoa</taxon>
        <taxon>Arthropoda</taxon>
        <taxon>Hexapoda</taxon>
        <taxon>Insecta</taxon>
        <taxon>Pterygota</taxon>
        <taxon>Neoptera</taxon>
        <taxon>Endopterygota</taxon>
        <taxon>Hymenoptera</taxon>
        <taxon>Apocrita</taxon>
        <taxon>Proctotrupomorpha</taxon>
        <taxon>Chalcidoidea</taxon>
        <taxon>Aphelinidae</taxon>
        <taxon>Aphelininae</taxon>
        <taxon>Eretmocerus</taxon>
    </lineage>
</organism>
<protein>
    <submittedName>
        <fullName evidence="1">Uncharacterized protein</fullName>
    </submittedName>
</protein>
<proteinExistence type="predicted"/>
<sequence length="218" mass="24863">MEIARNVWKKFFIVCKTNVQASLVRQRCSDASKINEAVSQLSYLESQVTDDKIHTALGATEELSSYIGLAREFANESKEEHPYVDKLKRVQMILFDLHYAILKASPGERKTFERNHTKDLEEWIEKYSKQLPPPEDYIIPGGGKACSSLHIARTICKRAEHSIAPLVSDGILDREAQIYLKRLSDFLLTTSRIAAKCDKRTENIYIPRAEVSKEDCSN</sequence>
<accession>A0ACC2PCG6</accession>